<name>A0A974SBJ6_9BACL</name>
<gene>
    <name evidence="1" type="ORF">JI735_22325</name>
</gene>
<protein>
    <submittedName>
        <fullName evidence="1">Uncharacterized protein</fullName>
    </submittedName>
</protein>
<reference evidence="1 2" key="1">
    <citation type="submission" date="2021-01" db="EMBL/GenBank/DDBJ databases">
        <title>Whole genome sequence of Paenibacillus sonchi LMG 24727 for comparative genomics.</title>
        <authorList>
            <person name="Lee G."/>
            <person name="Kim M.-J."/>
            <person name="Lim K."/>
            <person name="Shin J.-H."/>
        </authorList>
    </citation>
    <scope>NUCLEOTIDE SEQUENCE [LARGE SCALE GENOMIC DNA]</scope>
    <source>
        <strain evidence="1 2">LMG 24727</strain>
    </source>
</reference>
<organism evidence="1 2">
    <name type="scientific">Paenibacillus sonchi</name>
    <dbReference type="NCBI Taxonomy" id="373687"/>
    <lineage>
        <taxon>Bacteria</taxon>
        <taxon>Bacillati</taxon>
        <taxon>Bacillota</taxon>
        <taxon>Bacilli</taxon>
        <taxon>Bacillales</taxon>
        <taxon>Paenibacillaceae</taxon>
        <taxon>Paenibacillus</taxon>
        <taxon>Paenibacillus sonchi group</taxon>
    </lineage>
</organism>
<dbReference type="KEGG" id="pson:JI735_22325"/>
<proteinExistence type="predicted"/>
<accession>A0A974SBJ6</accession>
<sequence>MDQKVQEIEITMEIGSEAPHVNEKWPSAITSRISYSGCITNKAGNGVTV</sequence>
<dbReference type="Proteomes" id="UP000595841">
    <property type="component" value="Chromosome"/>
</dbReference>
<evidence type="ECO:0000313" key="2">
    <source>
        <dbReference type="Proteomes" id="UP000595841"/>
    </source>
</evidence>
<dbReference type="AlphaFoldDB" id="A0A974SBJ6"/>
<dbReference type="EMBL" id="CP068595">
    <property type="protein sequence ID" value="QQZ59379.1"/>
    <property type="molecule type" value="Genomic_DNA"/>
</dbReference>
<evidence type="ECO:0000313" key="1">
    <source>
        <dbReference type="EMBL" id="QQZ59379.1"/>
    </source>
</evidence>
<keyword evidence="2" id="KW-1185">Reference proteome</keyword>
<dbReference type="RefSeq" id="WP_202676450.1">
    <property type="nucleotide sequence ID" value="NZ_CP068595.1"/>
</dbReference>